<protein>
    <recommendedName>
        <fullName evidence="3">FBD domain-containing protein</fullName>
    </recommendedName>
</protein>
<dbReference type="STRING" id="1504633.A0A2T7ESF5"/>
<dbReference type="AlphaFoldDB" id="A0A2T7ESF5"/>
<dbReference type="Gramene" id="PUZ70770">
    <property type="protein sequence ID" value="PUZ70770"/>
    <property type="gene ID" value="GQ55_2G261100"/>
</dbReference>
<dbReference type="Gene3D" id="3.80.10.10">
    <property type="entry name" value="Ribonuclease Inhibitor"/>
    <property type="match status" value="1"/>
</dbReference>
<dbReference type="InterPro" id="IPR032675">
    <property type="entry name" value="LRR_dom_sf"/>
</dbReference>
<reference evidence="1 2" key="1">
    <citation type="submission" date="2018-04" db="EMBL/GenBank/DDBJ databases">
        <title>WGS assembly of Panicum hallii var. hallii HAL2.</title>
        <authorList>
            <person name="Lovell J."/>
            <person name="Jenkins J."/>
            <person name="Lowry D."/>
            <person name="Mamidi S."/>
            <person name="Sreedasyam A."/>
            <person name="Weng X."/>
            <person name="Barry K."/>
            <person name="Bonette J."/>
            <person name="Campitelli B."/>
            <person name="Daum C."/>
            <person name="Gordon S."/>
            <person name="Gould B."/>
            <person name="Lipzen A."/>
            <person name="MacQueen A."/>
            <person name="Palacio-Mejia J."/>
            <person name="Plott C."/>
            <person name="Shakirov E."/>
            <person name="Shu S."/>
            <person name="Yoshinaga Y."/>
            <person name="Zane M."/>
            <person name="Rokhsar D."/>
            <person name="Grimwood J."/>
            <person name="Schmutz J."/>
            <person name="Juenger T."/>
        </authorList>
    </citation>
    <scope>NUCLEOTIDE SEQUENCE [LARGE SCALE GENOMIC DNA]</scope>
    <source>
        <strain evidence="2">cv. HAL2</strain>
    </source>
</reference>
<dbReference type="InterPro" id="IPR044997">
    <property type="entry name" value="F-box_plant"/>
</dbReference>
<dbReference type="EMBL" id="CM009750">
    <property type="protein sequence ID" value="PUZ70770.1"/>
    <property type="molecule type" value="Genomic_DNA"/>
</dbReference>
<keyword evidence="2" id="KW-1185">Reference proteome</keyword>
<sequence length="153" mass="17713">MGLYTETVKRLLAPMGERAIKVLRRRFYMTDPHLKSIGSTVTSVLERGNTKYLEFIIVTELHDVQCNEEDNVRCGQRFVRFFNSHPCAFRCLRSLSIQNMRFSESDVPNLLNACDQLQRLCIESCDSGRQSVLQIDMPRSRLMELVFEFGNNA</sequence>
<proteinExistence type="predicted"/>
<dbReference type="Proteomes" id="UP000244336">
    <property type="component" value="Chromosome 2"/>
</dbReference>
<evidence type="ECO:0000313" key="2">
    <source>
        <dbReference type="Proteomes" id="UP000244336"/>
    </source>
</evidence>
<dbReference type="SUPFAM" id="SSF52047">
    <property type="entry name" value="RNI-like"/>
    <property type="match status" value="1"/>
</dbReference>
<evidence type="ECO:0000313" key="1">
    <source>
        <dbReference type="EMBL" id="PUZ70770.1"/>
    </source>
</evidence>
<dbReference type="OrthoDB" id="691203at2759"/>
<accession>A0A2T7ESF5</accession>
<evidence type="ECO:0008006" key="3">
    <source>
        <dbReference type="Google" id="ProtNLM"/>
    </source>
</evidence>
<organism evidence="1 2">
    <name type="scientific">Panicum hallii var. hallii</name>
    <dbReference type="NCBI Taxonomy" id="1504633"/>
    <lineage>
        <taxon>Eukaryota</taxon>
        <taxon>Viridiplantae</taxon>
        <taxon>Streptophyta</taxon>
        <taxon>Embryophyta</taxon>
        <taxon>Tracheophyta</taxon>
        <taxon>Spermatophyta</taxon>
        <taxon>Magnoliopsida</taxon>
        <taxon>Liliopsida</taxon>
        <taxon>Poales</taxon>
        <taxon>Poaceae</taxon>
        <taxon>PACMAD clade</taxon>
        <taxon>Panicoideae</taxon>
        <taxon>Panicodae</taxon>
        <taxon>Paniceae</taxon>
        <taxon>Panicinae</taxon>
        <taxon>Panicum</taxon>
        <taxon>Panicum sect. Panicum</taxon>
    </lineage>
</organism>
<dbReference type="PANTHER" id="PTHR32153">
    <property type="entry name" value="OJ000223_09.16 PROTEIN"/>
    <property type="match status" value="1"/>
</dbReference>
<name>A0A2T7ESF5_9POAL</name>
<gene>
    <name evidence="1" type="ORF">GQ55_2G261100</name>
</gene>